<protein>
    <submittedName>
        <fullName evidence="4">3-hydroxy-9,10-secoandrosta-1,3,5(10)-triene-9, 17-dione monooxygenase</fullName>
        <ecNumber evidence="4">1.14.14.12</ecNumber>
    </submittedName>
</protein>
<evidence type="ECO:0000259" key="2">
    <source>
        <dbReference type="Pfam" id="PF02771"/>
    </source>
</evidence>
<dbReference type="Pfam" id="PF02771">
    <property type="entry name" value="Acyl-CoA_dh_N"/>
    <property type="match status" value="1"/>
</dbReference>
<dbReference type="GO" id="GO:0036383">
    <property type="term" value="F:3-hydroxy-9,10-secoandrosta-1,3,5(10)-triene-9,17-dione monooxygenase activity"/>
    <property type="evidence" value="ECO:0007669"/>
    <property type="project" value="UniProtKB-EC"/>
</dbReference>
<dbReference type="GO" id="GO:0003995">
    <property type="term" value="F:acyl-CoA dehydrogenase activity"/>
    <property type="evidence" value="ECO:0007669"/>
    <property type="project" value="TreeGrafter"/>
</dbReference>
<dbReference type="RefSeq" id="WP_184813498.1">
    <property type="nucleotide sequence ID" value="NZ_JACHJQ010000006.1"/>
</dbReference>
<dbReference type="InterPro" id="IPR037069">
    <property type="entry name" value="AcylCoA_DH/ox_N_sf"/>
</dbReference>
<dbReference type="Gene3D" id="2.40.110.10">
    <property type="entry name" value="Butyryl-CoA Dehydrogenase, subunit A, domain 2"/>
    <property type="match status" value="1"/>
</dbReference>
<dbReference type="InterPro" id="IPR013107">
    <property type="entry name" value="Acyl-CoA_DH_C"/>
</dbReference>
<dbReference type="InterPro" id="IPR013786">
    <property type="entry name" value="AcylCoA_DH/ox_N"/>
</dbReference>
<proteinExistence type="predicted"/>
<name>A0A7W7Q9B0_9PSEU</name>
<comment type="caution">
    <text evidence="4">The sequence shown here is derived from an EMBL/GenBank/DDBJ whole genome shotgun (WGS) entry which is preliminary data.</text>
</comment>
<keyword evidence="5" id="KW-1185">Reference proteome</keyword>
<sequence>MSVTAIRPDDFPQPPEPDLTPADVIARAEAIAPTLVARQAETEERTYYAPDVHEQFTEAGFYRILVPRRYGGYEFGVDTFMRVVQILAKGCPSTGWMFCLGAVHAVLAATVFEERVQDEIFSGGEFISPASIMPSGTAQRALDGGWIINGTWGYCSGSPYATHFIGHVLVLDENGEMGEAPVMFIAPRDSWRRLDDWGQQLGLRGSGSHSITLENVHVPADFVLDTHMSMYTVSDETPGVRLHGHPQYGGGPLSFMLFESATLALGIAEGALEAYEELMRTRTTSFPPIVSRAEDPDFQRWYGEATGKLAAAEAALYGAIESWQDLCAQGPSAFNTEREWRIGTICREVVRLSWAAVEQFIYPTAGSSAVRRGERIERVWRDLSMMKSHAGISIALETMANRELAKARFGIEDAPH</sequence>
<dbReference type="EMBL" id="JACHJQ010000006">
    <property type="protein sequence ID" value="MBB4909385.1"/>
    <property type="molecule type" value="Genomic_DNA"/>
</dbReference>
<gene>
    <name evidence="4" type="ORF">FHR82_005643</name>
</gene>
<dbReference type="Gene3D" id="1.10.540.10">
    <property type="entry name" value="Acyl-CoA dehydrogenase/oxidase, N-terminal domain"/>
    <property type="match status" value="1"/>
</dbReference>
<evidence type="ECO:0000313" key="4">
    <source>
        <dbReference type="EMBL" id="MBB4909385.1"/>
    </source>
</evidence>
<reference evidence="4 5" key="1">
    <citation type="submission" date="2020-08" db="EMBL/GenBank/DDBJ databases">
        <title>Genomic Encyclopedia of Type Strains, Phase III (KMG-III): the genomes of soil and plant-associated and newly described type strains.</title>
        <authorList>
            <person name="Whitman W."/>
        </authorList>
    </citation>
    <scope>NUCLEOTIDE SEQUENCE [LARGE SCALE GENOMIC DNA]</scope>
    <source>
        <strain evidence="4 5">CECT 8960</strain>
    </source>
</reference>
<dbReference type="InterPro" id="IPR036250">
    <property type="entry name" value="AcylCo_DH-like_C"/>
</dbReference>
<dbReference type="InterPro" id="IPR046373">
    <property type="entry name" value="Acyl-CoA_Oxase/DH_mid-dom_sf"/>
</dbReference>
<dbReference type="AlphaFoldDB" id="A0A7W7Q9B0"/>
<dbReference type="EC" id="1.14.14.12" evidence="4"/>
<evidence type="ECO:0000256" key="1">
    <source>
        <dbReference type="ARBA" id="ARBA00023002"/>
    </source>
</evidence>
<dbReference type="SUPFAM" id="SSF56645">
    <property type="entry name" value="Acyl-CoA dehydrogenase NM domain-like"/>
    <property type="match status" value="1"/>
</dbReference>
<organism evidence="4 5">
    <name type="scientific">Actinophytocola algeriensis</name>
    <dbReference type="NCBI Taxonomy" id="1768010"/>
    <lineage>
        <taxon>Bacteria</taxon>
        <taxon>Bacillati</taxon>
        <taxon>Actinomycetota</taxon>
        <taxon>Actinomycetes</taxon>
        <taxon>Pseudonocardiales</taxon>
        <taxon>Pseudonocardiaceae</taxon>
    </lineage>
</organism>
<dbReference type="PANTHER" id="PTHR43884">
    <property type="entry name" value="ACYL-COA DEHYDROGENASE"/>
    <property type="match status" value="1"/>
</dbReference>
<dbReference type="InterPro" id="IPR009100">
    <property type="entry name" value="AcylCoA_DH/oxidase_NM_dom_sf"/>
</dbReference>
<dbReference type="GO" id="GO:0050660">
    <property type="term" value="F:flavin adenine dinucleotide binding"/>
    <property type="evidence" value="ECO:0007669"/>
    <property type="project" value="InterPro"/>
</dbReference>
<feature type="domain" description="Acyl-CoA dehydrogenase C-terminal" evidence="3">
    <location>
        <begin position="261"/>
        <end position="393"/>
    </location>
</feature>
<dbReference type="SUPFAM" id="SSF47203">
    <property type="entry name" value="Acyl-CoA dehydrogenase C-terminal domain-like"/>
    <property type="match status" value="1"/>
</dbReference>
<feature type="domain" description="Acyl-CoA dehydrogenase/oxidase N-terminal" evidence="2">
    <location>
        <begin position="36"/>
        <end position="100"/>
    </location>
</feature>
<keyword evidence="4" id="KW-0503">Monooxygenase</keyword>
<accession>A0A7W7Q9B0</accession>
<dbReference type="Gene3D" id="1.20.140.10">
    <property type="entry name" value="Butyryl-CoA Dehydrogenase, subunit A, domain 3"/>
    <property type="match status" value="1"/>
</dbReference>
<dbReference type="PANTHER" id="PTHR43884:SF12">
    <property type="entry name" value="ISOVALERYL-COA DEHYDROGENASE, MITOCHONDRIAL-RELATED"/>
    <property type="match status" value="1"/>
</dbReference>
<dbReference type="Proteomes" id="UP000520767">
    <property type="component" value="Unassembled WGS sequence"/>
</dbReference>
<dbReference type="PIRSF" id="PIRSF016578">
    <property type="entry name" value="HsaA"/>
    <property type="match status" value="1"/>
</dbReference>
<dbReference type="Pfam" id="PF08028">
    <property type="entry name" value="Acyl-CoA_dh_2"/>
    <property type="match status" value="1"/>
</dbReference>
<evidence type="ECO:0000259" key="3">
    <source>
        <dbReference type="Pfam" id="PF08028"/>
    </source>
</evidence>
<evidence type="ECO:0000313" key="5">
    <source>
        <dbReference type="Proteomes" id="UP000520767"/>
    </source>
</evidence>
<keyword evidence="1 4" id="KW-0560">Oxidoreductase</keyword>